<evidence type="ECO:0000313" key="1">
    <source>
        <dbReference type="EMBL" id="EYU28035.1"/>
    </source>
</evidence>
<accession>A0A022QNJ8</accession>
<evidence type="ECO:0000313" key="2">
    <source>
        <dbReference type="Proteomes" id="UP000030748"/>
    </source>
</evidence>
<protein>
    <submittedName>
        <fullName evidence="1">Uncharacterized protein</fullName>
    </submittedName>
</protein>
<organism evidence="1 2">
    <name type="scientific">Erythranthe guttata</name>
    <name type="common">Yellow monkey flower</name>
    <name type="synonym">Mimulus guttatus</name>
    <dbReference type="NCBI Taxonomy" id="4155"/>
    <lineage>
        <taxon>Eukaryota</taxon>
        <taxon>Viridiplantae</taxon>
        <taxon>Streptophyta</taxon>
        <taxon>Embryophyta</taxon>
        <taxon>Tracheophyta</taxon>
        <taxon>Spermatophyta</taxon>
        <taxon>Magnoliopsida</taxon>
        <taxon>eudicotyledons</taxon>
        <taxon>Gunneridae</taxon>
        <taxon>Pentapetalae</taxon>
        <taxon>asterids</taxon>
        <taxon>lamiids</taxon>
        <taxon>Lamiales</taxon>
        <taxon>Phrymaceae</taxon>
        <taxon>Erythranthe</taxon>
    </lineage>
</organism>
<dbReference type="Proteomes" id="UP000030748">
    <property type="component" value="Unassembled WGS sequence"/>
</dbReference>
<dbReference type="AlphaFoldDB" id="A0A022QNJ8"/>
<reference evidence="1 2" key="1">
    <citation type="journal article" date="2013" name="Proc. Natl. Acad. Sci. U.S.A.">
        <title>Fine-scale variation in meiotic recombination in Mimulus inferred from population shotgun sequencing.</title>
        <authorList>
            <person name="Hellsten U."/>
            <person name="Wright K.M."/>
            <person name="Jenkins J."/>
            <person name="Shu S."/>
            <person name="Yuan Y."/>
            <person name="Wessler S.R."/>
            <person name="Schmutz J."/>
            <person name="Willis J.H."/>
            <person name="Rokhsar D.S."/>
        </authorList>
    </citation>
    <scope>NUCLEOTIDE SEQUENCE [LARGE SCALE GENOMIC DNA]</scope>
    <source>
        <strain evidence="2">cv. DUN x IM62</strain>
    </source>
</reference>
<gene>
    <name evidence="1" type="ORF">MIMGU_mgv1a0222732mg</name>
</gene>
<proteinExistence type="predicted"/>
<name>A0A022QNJ8_ERYGU</name>
<feature type="non-terminal residue" evidence="1">
    <location>
        <position position="1"/>
    </location>
</feature>
<dbReference type="EMBL" id="KI631456">
    <property type="protein sequence ID" value="EYU28035.1"/>
    <property type="molecule type" value="Genomic_DNA"/>
</dbReference>
<sequence>RREIEQGFGAAHFKSGSIVSQSSCFGCFEGAQPNPSPLPGGIADFRREFAPRTPPHASVVAILCNGIGRRRPEEMAAVAVAAGGVQGVGLVENLL</sequence>
<keyword evidence="2" id="KW-1185">Reference proteome</keyword>